<dbReference type="InterPro" id="IPR042269">
    <property type="entry name" value="Ser_carbopepase_S28_SKS"/>
</dbReference>
<evidence type="ECO:0000256" key="4">
    <source>
        <dbReference type="ARBA" id="ARBA00022801"/>
    </source>
</evidence>
<gene>
    <name evidence="7" type="ORF">PFISCL1PPCAC_14791</name>
</gene>
<evidence type="ECO:0000256" key="5">
    <source>
        <dbReference type="ARBA" id="ARBA00023180"/>
    </source>
</evidence>
<feature type="non-terminal residue" evidence="7">
    <location>
        <position position="1"/>
    </location>
</feature>
<dbReference type="Gene3D" id="3.40.50.1820">
    <property type="entry name" value="alpha/beta hydrolase"/>
    <property type="match status" value="2"/>
</dbReference>
<evidence type="ECO:0000256" key="3">
    <source>
        <dbReference type="ARBA" id="ARBA00022729"/>
    </source>
</evidence>
<dbReference type="GO" id="GO:0008239">
    <property type="term" value="F:dipeptidyl-peptidase activity"/>
    <property type="evidence" value="ECO:0007669"/>
    <property type="project" value="TreeGrafter"/>
</dbReference>
<comment type="similarity">
    <text evidence="1">Belongs to the peptidase S28 family.</text>
</comment>
<keyword evidence="2" id="KW-0645">Protease</keyword>
<dbReference type="Proteomes" id="UP001432322">
    <property type="component" value="Unassembled WGS sequence"/>
</dbReference>
<dbReference type="GO" id="GO:0006508">
    <property type="term" value="P:proteolysis"/>
    <property type="evidence" value="ECO:0007669"/>
    <property type="project" value="UniProtKB-KW"/>
</dbReference>
<feature type="signal peptide" evidence="6">
    <location>
        <begin position="1"/>
        <end position="23"/>
    </location>
</feature>
<feature type="chain" id="PRO_5043338538" description="Hydrolase" evidence="6">
    <location>
        <begin position="24"/>
        <end position="1061"/>
    </location>
</feature>
<protein>
    <recommendedName>
        <fullName evidence="9">Hydrolase</fullName>
    </recommendedName>
</protein>
<dbReference type="FunFam" id="3.40.50.1820:FF:000200">
    <property type="entry name" value="Serine protease 16"/>
    <property type="match status" value="1"/>
</dbReference>
<evidence type="ECO:0000256" key="6">
    <source>
        <dbReference type="SAM" id="SignalP"/>
    </source>
</evidence>
<comment type="caution">
    <text evidence="7">The sequence shown here is derived from an EMBL/GenBank/DDBJ whole genome shotgun (WGS) entry which is preliminary data.</text>
</comment>
<dbReference type="EMBL" id="BTSY01000004">
    <property type="protein sequence ID" value="GMT23494.1"/>
    <property type="molecule type" value="Genomic_DNA"/>
</dbReference>
<keyword evidence="8" id="KW-1185">Reference proteome</keyword>
<dbReference type="InterPro" id="IPR008758">
    <property type="entry name" value="Peptidase_S28"/>
</dbReference>
<evidence type="ECO:0000313" key="8">
    <source>
        <dbReference type="Proteomes" id="UP001432322"/>
    </source>
</evidence>
<organism evidence="7 8">
    <name type="scientific">Pristionchus fissidentatus</name>
    <dbReference type="NCBI Taxonomy" id="1538716"/>
    <lineage>
        <taxon>Eukaryota</taxon>
        <taxon>Metazoa</taxon>
        <taxon>Ecdysozoa</taxon>
        <taxon>Nematoda</taxon>
        <taxon>Chromadorea</taxon>
        <taxon>Rhabditida</taxon>
        <taxon>Rhabditina</taxon>
        <taxon>Diplogasteromorpha</taxon>
        <taxon>Diplogasteroidea</taxon>
        <taxon>Neodiplogasteridae</taxon>
        <taxon>Pristionchus</taxon>
    </lineage>
</organism>
<sequence>IFILSRASIGMRLLLLIVTVATAVSSLRPMFGGRRNGRMTSHLQQHRSIDALTLAADAVGSEWIAQKLDHFDSANTKTWQQRYFYNNQYAKDGSNVNVLYVDGEEIDDANYITGTDKSYMYYAQQMGAYLYTLEHRFYGKSYPTENASTENLKYLSSRLAVEDLAEFIRQKNAEKGGNQKWILVGGSYGGSLAAWARLKHPELVDGALASSAPILAKMDFYGYLQKIDEVLNNIGGLCYDRVSEGFEKARQFMQSPGGRDQLSTMFNITTPFSAFDDITDTDRDTFFGFLTAEFEMSVQSNIPPVTQLCQDIAAHPAGYDPLQALADVATPYIPFSVNFTQTIEEMSQDDFANDVSWRLWIYQTCTEFGFFQTTNTGKNLFGQTQSSNQFIEWCSQVFGISGDQVRKNVDATNEYYGGRDYFYGTNTIFSHGTQDPWMSLTKNDDPKHWSVVIVEVEGGYHMSDIGKSCFAPNAACTDNMKQIQQLTFENMKRWVDPVFPVPNRVDITDNVGKRPQFIDTNVISPLPANFNPPFDEIRAKRSVGKAKTSKRNDSKKWNKFTGNRRKVLPPSPMSQLAEATDLIGQDFIVQTWDHFNTNEERTFRQKWYYNYKFGSTDGPNFLMIGEEGPEDISWVQHENLDWIKNAKEVGANVFLLEHRYYGESKLGTNDLQYLTSAQMLYDVAAFIRTQQVKQKLTGPWITFGGSYSGALTAWSREWFPELILGGVGSSGPVQAKNDFYEYLEVVEDVIKRHSQKCYDRTTEAFTRLHKLSLDPAGRLTIQQKFKLSPAWTGADDEIIDALDMNEVFMNLYGLYQGTVQYNSVDWSDVTALCKPMEDDKYDDPLDALRAIQVATYDGDDNVQTLSSFATDLKSSLIDYLTFVDGHDPRVDDEDLAGVLWTWQTCNEFGYFQTTDYGEGIFGTPVPLNFFITMCENVFGVGMTHVEKGIARTIYQYGGRARYNATNLVLPNGDADPWHALGIIEQGNLDGSIVPILIKGTSHCADMYASTPDDPPELTAARQTITANIKKWLAPPIITTTQSGVTNSFIVAVVTILLSIMQ</sequence>
<accession>A0AAV5VVB8</accession>
<evidence type="ECO:0000313" key="7">
    <source>
        <dbReference type="EMBL" id="GMT23494.1"/>
    </source>
</evidence>
<dbReference type="PANTHER" id="PTHR11010">
    <property type="entry name" value="PROTEASE S28 PRO-X CARBOXYPEPTIDASE-RELATED"/>
    <property type="match status" value="1"/>
</dbReference>
<keyword evidence="3 6" id="KW-0732">Signal</keyword>
<dbReference type="SUPFAM" id="SSF53474">
    <property type="entry name" value="alpha/beta-Hydrolases"/>
    <property type="match status" value="2"/>
</dbReference>
<dbReference type="Pfam" id="PF05577">
    <property type="entry name" value="Peptidase_S28"/>
    <property type="match status" value="2"/>
</dbReference>
<dbReference type="GO" id="GO:0070008">
    <property type="term" value="F:serine-type exopeptidase activity"/>
    <property type="evidence" value="ECO:0007669"/>
    <property type="project" value="InterPro"/>
</dbReference>
<evidence type="ECO:0000256" key="1">
    <source>
        <dbReference type="ARBA" id="ARBA00011079"/>
    </source>
</evidence>
<dbReference type="PANTHER" id="PTHR11010:SF117">
    <property type="entry name" value="SERINE PROTEASE 16"/>
    <property type="match status" value="1"/>
</dbReference>
<keyword evidence="5" id="KW-0325">Glycoprotein</keyword>
<dbReference type="InterPro" id="IPR029058">
    <property type="entry name" value="AB_hydrolase_fold"/>
</dbReference>
<name>A0AAV5VVB8_9BILA</name>
<keyword evidence="4" id="KW-0378">Hydrolase</keyword>
<reference evidence="7" key="1">
    <citation type="submission" date="2023-10" db="EMBL/GenBank/DDBJ databases">
        <title>Genome assembly of Pristionchus species.</title>
        <authorList>
            <person name="Yoshida K."/>
            <person name="Sommer R.J."/>
        </authorList>
    </citation>
    <scope>NUCLEOTIDE SEQUENCE</scope>
    <source>
        <strain evidence="7">RS5133</strain>
    </source>
</reference>
<proteinExistence type="inferred from homology"/>
<evidence type="ECO:0000256" key="2">
    <source>
        <dbReference type="ARBA" id="ARBA00022670"/>
    </source>
</evidence>
<evidence type="ECO:0008006" key="9">
    <source>
        <dbReference type="Google" id="ProtNLM"/>
    </source>
</evidence>
<dbReference type="AlphaFoldDB" id="A0AAV5VVB8"/>
<dbReference type="Gene3D" id="1.20.120.980">
    <property type="entry name" value="Serine carboxypeptidase S28, SKS domain"/>
    <property type="match status" value="2"/>
</dbReference>